<dbReference type="PANTHER" id="PTHR45228">
    <property type="entry name" value="CYCLIC DI-GMP PHOSPHODIESTERASE TM_0186-RELATED"/>
    <property type="match status" value="1"/>
</dbReference>
<dbReference type="PROSITE" id="PS51832">
    <property type="entry name" value="HD_GYP"/>
    <property type="match status" value="1"/>
</dbReference>
<evidence type="ECO:0000313" key="2">
    <source>
        <dbReference type="EMBL" id="SAL82703.1"/>
    </source>
</evidence>
<evidence type="ECO:0000259" key="1">
    <source>
        <dbReference type="PROSITE" id="PS51832"/>
    </source>
</evidence>
<keyword evidence="3" id="KW-1185">Reference proteome</keyword>
<accession>A0A158KPP8</accession>
<sequence>MCSGARHHDIGKIGIPASILLKPGKLTPAEYEIVKLHTSIGRDIVNSARQLHDGPNEFLDYVWEIAYCHHEKWDGSGYPQGLSGDNIPVSARLTALADVYDALLSRRIYKDAYSHQEAIRLIAEGRAGHFDPDLTDIFLSVAHDFFAIALIGNVDRRAV</sequence>
<reference evidence="2" key="1">
    <citation type="submission" date="2016-01" db="EMBL/GenBank/DDBJ databases">
        <authorList>
            <person name="Peeters C."/>
        </authorList>
    </citation>
    <scope>NUCLEOTIDE SEQUENCE [LARGE SCALE GENOMIC DNA]</scope>
    <source>
        <strain evidence="2">LMG 22937</strain>
    </source>
</reference>
<dbReference type="EMBL" id="FCOL02000081">
    <property type="protein sequence ID" value="SAL82703.1"/>
    <property type="molecule type" value="Genomic_DNA"/>
</dbReference>
<evidence type="ECO:0000313" key="3">
    <source>
        <dbReference type="Proteomes" id="UP000054925"/>
    </source>
</evidence>
<dbReference type="Pfam" id="PF13487">
    <property type="entry name" value="HD_5"/>
    <property type="match status" value="1"/>
</dbReference>
<dbReference type="Proteomes" id="UP000054925">
    <property type="component" value="Unassembled WGS sequence"/>
</dbReference>
<dbReference type="AlphaFoldDB" id="A0A158KPP8"/>
<dbReference type="CDD" id="cd00077">
    <property type="entry name" value="HDc"/>
    <property type="match status" value="1"/>
</dbReference>
<name>A0A158KPP8_9BURK</name>
<proteinExistence type="predicted"/>
<dbReference type="InterPro" id="IPR052020">
    <property type="entry name" value="Cyclic_di-GMP/3'3'-cGAMP_PDE"/>
</dbReference>
<comment type="caution">
    <text evidence="2">The sequence shown here is derived from an EMBL/GenBank/DDBJ whole genome shotgun (WGS) entry which is preliminary data.</text>
</comment>
<dbReference type="GO" id="GO:0008081">
    <property type="term" value="F:phosphoric diester hydrolase activity"/>
    <property type="evidence" value="ECO:0007669"/>
    <property type="project" value="UniProtKB-ARBA"/>
</dbReference>
<dbReference type="SUPFAM" id="SSF109604">
    <property type="entry name" value="HD-domain/PDEase-like"/>
    <property type="match status" value="1"/>
</dbReference>
<organism evidence="2 3">
    <name type="scientific">Caballeronia terrestris</name>
    <dbReference type="NCBI Taxonomy" id="1226301"/>
    <lineage>
        <taxon>Bacteria</taxon>
        <taxon>Pseudomonadati</taxon>
        <taxon>Pseudomonadota</taxon>
        <taxon>Betaproteobacteria</taxon>
        <taxon>Burkholderiales</taxon>
        <taxon>Burkholderiaceae</taxon>
        <taxon>Caballeronia</taxon>
    </lineage>
</organism>
<feature type="domain" description="HD-GYP" evidence="1">
    <location>
        <begin position="1"/>
        <end position="154"/>
    </location>
</feature>
<dbReference type="InterPro" id="IPR037522">
    <property type="entry name" value="HD_GYP_dom"/>
</dbReference>
<gene>
    <name evidence="2" type="ORF">AWB67_06200</name>
</gene>
<dbReference type="InterPro" id="IPR003607">
    <property type="entry name" value="HD/PDEase_dom"/>
</dbReference>
<dbReference type="PANTHER" id="PTHR45228:SF5">
    <property type="entry name" value="CYCLIC DI-GMP PHOSPHODIESTERASE VC_1348-RELATED"/>
    <property type="match status" value="1"/>
</dbReference>
<dbReference type="Gene3D" id="1.10.3210.10">
    <property type="entry name" value="Hypothetical protein af1432"/>
    <property type="match status" value="1"/>
</dbReference>
<protein>
    <submittedName>
        <fullName evidence="2">Response regulator</fullName>
    </submittedName>
</protein>